<comment type="caution">
    <text evidence="1">The sequence shown here is derived from an EMBL/GenBank/DDBJ whole genome shotgun (WGS) entry which is preliminary data.</text>
</comment>
<reference evidence="2" key="1">
    <citation type="journal article" date="2022" name="Mol. Ecol. Resour.">
        <title>The genomes of chicory, endive, great burdock and yacon provide insights into Asteraceae palaeo-polyploidization history and plant inulin production.</title>
        <authorList>
            <person name="Fan W."/>
            <person name="Wang S."/>
            <person name="Wang H."/>
            <person name="Wang A."/>
            <person name="Jiang F."/>
            <person name="Liu H."/>
            <person name="Zhao H."/>
            <person name="Xu D."/>
            <person name="Zhang Y."/>
        </authorList>
    </citation>
    <scope>NUCLEOTIDE SEQUENCE [LARGE SCALE GENOMIC DNA]</scope>
    <source>
        <strain evidence="2">cv. Yunnan</strain>
    </source>
</reference>
<evidence type="ECO:0000313" key="1">
    <source>
        <dbReference type="EMBL" id="KAI3822239.1"/>
    </source>
</evidence>
<keyword evidence="2" id="KW-1185">Reference proteome</keyword>
<sequence length="176" mass="19033">MPAHLANAQGLALAYLISAHDPLPAYLISNQIAKLEGGAGSSNPTGEMQVICSLMTNWVETGQMDEWEKLRDSQGLETFCEKGFFAPREKPDHGVFLECVRDASMKNSIHLFIGLKMSNARPCIGLHGRANTSGIKQGTKDSVPESGEGRRALHDRAIARPCNLLPAPRARLLAVG</sequence>
<organism evidence="1 2">
    <name type="scientific">Smallanthus sonchifolius</name>
    <dbReference type="NCBI Taxonomy" id="185202"/>
    <lineage>
        <taxon>Eukaryota</taxon>
        <taxon>Viridiplantae</taxon>
        <taxon>Streptophyta</taxon>
        <taxon>Embryophyta</taxon>
        <taxon>Tracheophyta</taxon>
        <taxon>Spermatophyta</taxon>
        <taxon>Magnoliopsida</taxon>
        <taxon>eudicotyledons</taxon>
        <taxon>Gunneridae</taxon>
        <taxon>Pentapetalae</taxon>
        <taxon>asterids</taxon>
        <taxon>campanulids</taxon>
        <taxon>Asterales</taxon>
        <taxon>Asteraceae</taxon>
        <taxon>Asteroideae</taxon>
        <taxon>Heliantheae alliance</taxon>
        <taxon>Millerieae</taxon>
        <taxon>Smallanthus</taxon>
    </lineage>
</organism>
<name>A0ACB9JQE1_9ASTR</name>
<dbReference type="Proteomes" id="UP001056120">
    <property type="component" value="Linkage Group LG03"/>
</dbReference>
<reference evidence="1 2" key="2">
    <citation type="journal article" date="2022" name="Mol. Ecol. Resour.">
        <title>The genomes of chicory, endive, great burdock and yacon provide insights into Asteraceae paleo-polyploidization history and plant inulin production.</title>
        <authorList>
            <person name="Fan W."/>
            <person name="Wang S."/>
            <person name="Wang H."/>
            <person name="Wang A."/>
            <person name="Jiang F."/>
            <person name="Liu H."/>
            <person name="Zhao H."/>
            <person name="Xu D."/>
            <person name="Zhang Y."/>
        </authorList>
    </citation>
    <scope>NUCLEOTIDE SEQUENCE [LARGE SCALE GENOMIC DNA]</scope>
    <source>
        <strain evidence="2">cv. Yunnan</strain>
        <tissue evidence="1">Leaves</tissue>
    </source>
</reference>
<gene>
    <name evidence="1" type="ORF">L1987_09826</name>
</gene>
<proteinExistence type="predicted"/>
<protein>
    <submittedName>
        <fullName evidence="1">Uncharacterized protein</fullName>
    </submittedName>
</protein>
<accession>A0ACB9JQE1</accession>
<evidence type="ECO:0000313" key="2">
    <source>
        <dbReference type="Proteomes" id="UP001056120"/>
    </source>
</evidence>
<dbReference type="EMBL" id="CM042020">
    <property type="protein sequence ID" value="KAI3822239.1"/>
    <property type="molecule type" value="Genomic_DNA"/>
</dbReference>